<keyword evidence="9" id="KW-1185">Reference proteome</keyword>
<dbReference type="InterPro" id="IPR027417">
    <property type="entry name" value="P-loop_NTPase"/>
</dbReference>
<evidence type="ECO:0000259" key="7">
    <source>
        <dbReference type="SMART" id="SM00490"/>
    </source>
</evidence>
<proteinExistence type="predicted"/>
<evidence type="ECO:0000256" key="1">
    <source>
        <dbReference type="ARBA" id="ARBA00022741"/>
    </source>
</evidence>
<organism evidence="8 9">
    <name type="scientific">Rickenella mellea</name>
    <dbReference type="NCBI Taxonomy" id="50990"/>
    <lineage>
        <taxon>Eukaryota</taxon>
        <taxon>Fungi</taxon>
        <taxon>Dikarya</taxon>
        <taxon>Basidiomycota</taxon>
        <taxon>Agaricomycotina</taxon>
        <taxon>Agaricomycetes</taxon>
        <taxon>Hymenochaetales</taxon>
        <taxon>Rickenellaceae</taxon>
        <taxon>Rickenella</taxon>
    </lineage>
</organism>
<dbReference type="Pfam" id="PF00176">
    <property type="entry name" value="SNF2-rel_dom"/>
    <property type="match status" value="1"/>
</dbReference>
<feature type="region of interest" description="Disordered" evidence="5">
    <location>
        <begin position="810"/>
        <end position="900"/>
    </location>
</feature>
<dbReference type="Gene3D" id="3.40.50.10810">
    <property type="entry name" value="Tandem AAA-ATPase domain"/>
    <property type="match status" value="1"/>
</dbReference>
<keyword evidence="1" id="KW-0547">Nucleotide-binding</keyword>
<evidence type="ECO:0000259" key="6">
    <source>
        <dbReference type="SMART" id="SM00487"/>
    </source>
</evidence>
<dbReference type="SMART" id="SM00490">
    <property type="entry name" value="HELICc"/>
    <property type="match status" value="1"/>
</dbReference>
<feature type="region of interest" description="Disordered" evidence="5">
    <location>
        <begin position="617"/>
        <end position="636"/>
    </location>
</feature>
<dbReference type="Proteomes" id="UP000294933">
    <property type="component" value="Unassembled WGS sequence"/>
</dbReference>
<dbReference type="GO" id="GO:0004386">
    <property type="term" value="F:helicase activity"/>
    <property type="evidence" value="ECO:0007669"/>
    <property type="project" value="UniProtKB-KW"/>
</dbReference>
<feature type="compositionally biased region" description="Basic and acidic residues" evidence="5">
    <location>
        <begin position="816"/>
        <end position="825"/>
    </location>
</feature>
<dbReference type="GO" id="GO:0005524">
    <property type="term" value="F:ATP binding"/>
    <property type="evidence" value="ECO:0007669"/>
    <property type="project" value="UniProtKB-KW"/>
</dbReference>
<evidence type="ECO:0000313" key="9">
    <source>
        <dbReference type="Proteomes" id="UP000294933"/>
    </source>
</evidence>
<dbReference type="InterPro" id="IPR038718">
    <property type="entry name" value="SNF2-like_sf"/>
</dbReference>
<dbReference type="AlphaFoldDB" id="A0A4Y7PEK4"/>
<dbReference type="GO" id="GO:0008094">
    <property type="term" value="F:ATP-dependent activity, acting on DNA"/>
    <property type="evidence" value="ECO:0007669"/>
    <property type="project" value="TreeGrafter"/>
</dbReference>
<dbReference type="InterPro" id="IPR014001">
    <property type="entry name" value="Helicase_ATP-bd"/>
</dbReference>
<dbReference type="GO" id="GO:0016787">
    <property type="term" value="F:hydrolase activity"/>
    <property type="evidence" value="ECO:0007669"/>
    <property type="project" value="UniProtKB-KW"/>
</dbReference>
<name>A0A4Y7PEK4_9AGAM</name>
<evidence type="ECO:0000256" key="2">
    <source>
        <dbReference type="ARBA" id="ARBA00022801"/>
    </source>
</evidence>
<keyword evidence="4" id="KW-0067">ATP-binding</keyword>
<dbReference type="Gene3D" id="3.40.50.300">
    <property type="entry name" value="P-loop containing nucleotide triphosphate hydrolases"/>
    <property type="match status" value="1"/>
</dbReference>
<dbReference type="GO" id="GO:0006281">
    <property type="term" value="P:DNA repair"/>
    <property type="evidence" value="ECO:0007669"/>
    <property type="project" value="TreeGrafter"/>
</dbReference>
<feature type="compositionally biased region" description="Basic and acidic residues" evidence="5">
    <location>
        <begin position="839"/>
        <end position="861"/>
    </location>
</feature>
<feature type="region of interest" description="Disordered" evidence="5">
    <location>
        <begin position="1"/>
        <end position="26"/>
    </location>
</feature>
<feature type="compositionally biased region" description="Polar residues" evidence="5">
    <location>
        <begin position="886"/>
        <end position="900"/>
    </location>
</feature>
<evidence type="ECO:0000256" key="3">
    <source>
        <dbReference type="ARBA" id="ARBA00022806"/>
    </source>
</evidence>
<evidence type="ECO:0000313" key="8">
    <source>
        <dbReference type="EMBL" id="TDL13428.1"/>
    </source>
</evidence>
<dbReference type="PANTHER" id="PTHR45626:SF17">
    <property type="entry name" value="HELICASE-LIKE TRANSCRIPTION FACTOR"/>
    <property type="match status" value="1"/>
</dbReference>
<gene>
    <name evidence="8" type="ORF">BD410DRAFT_810559</name>
</gene>
<sequence>FRTVYDFTQRGKASADGDPKPKSTRSKRLNIDWSTCGVDMEALREALKEFEAEFVHRQFDSSLSISDGEELMSGVEAAALNGTGDIGVGPWGTWRIPQMLAYLGLPTHDPIHWPMFMHPSQTLRWHQIGAQIFLTNICFSPAFSLNRRGGFICDEVGLGKSATALGFITYFATLIPLLREKKIPDILRATEPYVIPENKPTILICPHSVVENWKSEAKKWLECEGKTPLIQVLVYSGPKRHEILSENGPFYNSKYARSQILILVDSNSIATDIGKLTRFRRPRAYHEQVPMEIQGGEDEKVLRNGVEVLESRSILRLRSSLLFIDEIHTLRNRNNLHEATYRMAEGADCTFGMTATLVWTGPTDIYQSGRICKIPGLGGDQGNAVRVEMEREIKAAQKAMAMEYVDFDDEMDGDNDGDNDIAVVDALNRKGKVAQTTGKIRLHAVESMRAMLLPSQGPPYMLRRDSNSKDIDGNSLTGLPMLVHVTIRVQLTEKEKETMKKMLSYNSKSLKKKGREKTGGFDTMNFYHAHRVASLSSRIFDENGKTRKIEDVPLYTNIEEWVKDCSSKLLAFMHTYNHHMSAPGQSHYIPPPDLLSDNDSIDFSRAADVNKATFPQPPRSFDELMSDPRQLRSSPGLTITTTSGEYKISMPADPQLPLKAILYYFWPGYKQIIMSVLALFGIAAVWVDGETKLADRVRIYEDFNKDQLHLSDDGRPTGLLCFSPVGSVGLNFPRANMIFLLVNLSRQLDRTWGHGELIQVIGRIWRYPQRWPCFAYEVIVPNTIDEVMSEGCRVKDEMLSKAYDRVAPEQIGGALHDAEERQKDLTDDEDDFDEEESRDETATEKAKRLLKTSEKAKGKAKDRQKKPQKQKEKKVRKSKEGAEDSVPQTTADGEVPSSAQ</sequence>
<keyword evidence="3" id="KW-0347">Helicase</keyword>
<evidence type="ECO:0000256" key="4">
    <source>
        <dbReference type="ARBA" id="ARBA00022840"/>
    </source>
</evidence>
<dbReference type="InterPro" id="IPR000330">
    <property type="entry name" value="SNF2_N"/>
</dbReference>
<dbReference type="InterPro" id="IPR050628">
    <property type="entry name" value="SNF2_RAD54_helicase_TF"/>
</dbReference>
<evidence type="ECO:0008006" key="10">
    <source>
        <dbReference type="Google" id="ProtNLM"/>
    </source>
</evidence>
<dbReference type="PANTHER" id="PTHR45626">
    <property type="entry name" value="TRANSCRIPTION TERMINATION FACTOR 2-RELATED"/>
    <property type="match status" value="1"/>
</dbReference>
<dbReference type="SMART" id="SM00487">
    <property type="entry name" value="DEXDc"/>
    <property type="match status" value="1"/>
</dbReference>
<reference evidence="8 9" key="1">
    <citation type="submission" date="2018-06" db="EMBL/GenBank/DDBJ databases">
        <title>A transcriptomic atlas of mushroom development highlights an independent origin of complex multicellularity.</title>
        <authorList>
            <consortium name="DOE Joint Genome Institute"/>
            <person name="Krizsan K."/>
            <person name="Almasi E."/>
            <person name="Merenyi Z."/>
            <person name="Sahu N."/>
            <person name="Viragh M."/>
            <person name="Koszo T."/>
            <person name="Mondo S."/>
            <person name="Kiss B."/>
            <person name="Balint B."/>
            <person name="Kues U."/>
            <person name="Barry K."/>
            <person name="Hegedus J.C."/>
            <person name="Henrissat B."/>
            <person name="Johnson J."/>
            <person name="Lipzen A."/>
            <person name="Ohm R."/>
            <person name="Nagy I."/>
            <person name="Pangilinan J."/>
            <person name="Yan J."/>
            <person name="Xiong Y."/>
            <person name="Grigoriev I.V."/>
            <person name="Hibbett D.S."/>
            <person name="Nagy L.G."/>
        </authorList>
    </citation>
    <scope>NUCLEOTIDE SEQUENCE [LARGE SCALE GENOMIC DNA]</scope>
    <source>
        <strain evidence="8 9">SZMC22713</strain>
    </source>
</reference>
<dbReference type="STRING" id="50990.A0A4Y7PEK4"/>
<evidence type="ECO:0000256" key="5">
    <source>
        <dbReference type="SAM" id="MobiDB-lite"/>
    </source>
</evidence>
<feature type="non-terminal residue" evidence="8">
    <location>
        <position position="900"/>
    </location>
</feature>
<dbReference type="InterPro" id="IPR001650">
    <property type="entry name" value="Helicase_C-like"/>
</dbReference>
<keyword evidence="2" id="KW-0378">Hydrolase</keyword>
<accession>A0A4Y7PEK4</accession>
<dbReference type="OrthoDB" id="3270319at2759"/>
<dbReference type="Pfam" id="PF00271">
    <property type="entry name" value="Helicase_C"/>
    <property type="match status" value="1"/>
</dbReference>
<feature type="domain" description="Helicase ATP-binding" evidence="6">
    <location>
        <begin position="119"/>
        <end position="388"/>
    </location>
</feature>
<feature type="compositionally biased region" description="Acidic residues" evidence="5">
    <location>
        <begin position="826"/>
        <end position="838"/>
    </location>
</feature>
<dbReference type="EMBL" id="ML170629">
    <property type="protein sequence ID" value="TDL13428.1"/>
    <property type="molecule type" value="Genomic_DNA"/>
</dbReference>
<dbReference type="GO" id="GO:0005634">
    <property type="term" value="C:nucleus"/>
    <property type="evidence" value="ECO:0007669"/>
    <property type="project" value="TreeGrafter"/>
</dbReference>
<feature type="non-terminal residue" evidence="8">
    <location>
        <position position="1"/>
    </location>
</feature>
<feature type="compositionally biased region" description="Basic residues" evidence="5">
    <location>
        <begin position="862"/>
        <end position="877"/>
    </location>
</feature>
<protein>
    <recommendedName>
        <fullName evidence="10">Helicase ATP-binding domain-containing protein</fullName>
    </recommendedName>
</protein>
<feature type="domain" description="Helicase C-terminal" evidence="7">
    <location>
        <begin position="671"/>
        <end position="768"/>
    </location>
</feature>
<dbReference type="VEuPathDB" id="FungiDB:BD410DRAFT_810559"/>
<dbReference type="SUPFAM" id="SSF52540">
    <property type="entry name" value="P-loop containing nucleoside triphosphate hydrolases"/>
    <property type="match status" value="2"/>
</dbReference>